<sequence length="412" mass="46188">MKNIYSIDDVFGIRRDPPLNYVERPDVDHPFRTLMSRGDNIIIFGSSRQGKTSLRKKCMADRDHIVVSCQNRWSLADLHCSILKEAVFFVKHVQDEAQDGGQDEPALPIRPKPGRLDLSDPNDIVRALADINFSSYIVLEDFHYLPEATQREFSFSLKTFHEKTAISFVIAAAWRDENRLSTLNGDLADRVQPINTDHWSPQSLSEVMTTGAGMLGIAFDDAFSTGLLAACFDSVHLVQEACRRACRAAKVHERQDGLQGVGAGLDVVELVRRIVTEQAARYTGFVEGFSGAIAASDLDMPRWLIYAMLCHGADQLERGIRLKKIYSIIKARHPRRKTLDRIHVAQTLVSTATLQNQRGIRPFVIDYDASRGSLQVVDRQFLLWLSTQEIPALCDDLGLPAPLSDSEMRALP</sequence>
<dbReference type="Gene3D" id="3.40.50.300">
    <property type="entry name" value="P-loop containing nucleotide triphosphate hydrolases"/>
    <property type="match status" value="1"/>
</dbReference>
<comment type="caution">
    <text evidence="1">The sequence shown here is derived from an EMBL/GenBank/DDBJ whole genome shotgun (WGS) entry which is preliminary data.</text>
</comment>
<dbReference type="Proteomes" id="UP000316801">
    <property type="component" value="Unassembled WGS sequence"/>
</dbReference>
<reference evidence="1 2" key="1">
    <citation type="submission" date="2019-07" db="EMBL/GenBank/DDBJ databases">
        <title>Ln-dependent methylotrophs.</title>
        <authorList>
            <person name="Tani A."/>
        </authorList>
    </citation>
    <scope>NUCLEOTIDE SEQUENCE [LARGE SCALE GENOMIC DNA]</scope>
    <source>
        <strain evidence="1 2">SM12</strain>
    </source>
</reference>
<proteinExistence type="predicted"/>
<gene>
    <name evidence="1" type="ORF">FNA46_14435</name>
</gene>
<accession>A0A549T7F6</accession>
<name>A0A549T7F6_9HYPH</name>
<organism evidence="1 2">
    <name type="scientific">Rhizobium straminoryzae</name>
    <dbReference type="NCBI Taxonomy" id="1387186"/>
    <lineage>
        <taxon>Bacteria</taxon>
        <taxon>Pseudomonadati</taxon>
        <taxon>Pseudomonadota</taxon>
        <taxon>Alphaproteobacteria</taxon>
        <taxon>Hyphomicrobiales</taxon>
        <taxon>Rhizobiaceae</taxon>
        <taxon>Rhizobium/Agrobacterium group</taxon>
        <taxon>Rhizobium</taxon>
    </lineage>
</organism>
<dbReference type="EMBL" id="VJMG01000038">
    <property type="protein sequence ID" value="TRL37807.1"/>
    <property type="molecule type" value="Genomic_DNA"/>
</dbReference>
<dbReference type="AlphaFoldDB" id="A0A549T7F6"/>
<evidence type="ECO:0000313" key="1">
    <source>
        <dbReference type="EMBL" id="TRL37807.1"/>
    </source>
</evidence>
<dbReference type="InterPro" id="IPR027417">
    <property type="entry name" value="P-loop_NTPase"/>
</dbReference>
<protein>
    <submittedName>
        <fullName evidence="1">Uncharacterized protein</fullName>
    </submittedName>
</protein>
<dbReference type="SUPFAM" id="SSF52540">
    <property type="entry name" value="P-loop containing nucleoside triphosphate hydrolases"/>
    <property type="match status" value="1"/>
</dbReference>
<keyword evidence="2" id="KW-1185">Reference proteome</keyword>
<evidence type="ECO:0000313" key="2">
    <source>
        <dbReference type="Proteomes" id="UP000316801"/>
    </source>
</evidence>